<dbReference type="Proteomes" id="UP001519288">
    <property type="component" value="Unassembled WGS sequence"/>
</dbReference>
<dbReference type="RefSeq" id="WP_209861246.1">
    <property type="nucleotide sequence ID" value="NZ_JAGGLD010000002.1"/>
</dbReference>
<dbReference type="EMBL" id="JAGGLD010000002">
    <property type="protein sequence ID" value="MBP2000785.1"/>
    <property type="molecule type" value="Genomic_DNA"/>
</dbReference>
<name>A0ABS4JI87_9BACL</name>
<comment type="caution">
    <text evidence="1">The sequence shown here is derived from an EMBL/GenBank/DDBJ whole genome shotgun (WGS) entry which is preliminary data.</text>
</comment>
<reference evidence="1 2" key="1">
    <citation type="submission" date="2021-03" db="EMBL/GenBank/DDBJ databases">
        <title>Genomic Encyclopedia of Type Strains, Phase IV (KMG-IV): sequencing the most valuable type-strain genomes for metagenomic binning, comparative biology and taxonomic classification.</title>
        <authorList>
            <person name="Goeker M."/>
        </authorList>
    </citation>
    <scope>NUCLEOTIDE SEQUENCE [LARGE SCALE GENOMIC DNA]</scope>
    <source>
        <strain evidence="1 2">DSM 26806</strain>
    </source>
</reference>
<organism evidence="1 2">
    <name type="scientific">Paenibacillus shirakamiensis</name>
    <dbReference type="NCBI Taxonomy" id="1265935"/>
    <lineage>
        <taxon>Bacteria</taxon>
        <taxon>Bacillati</taxon>
        <taxon>Bacillota</taxon>
        <taxon>Bacilli</taxon>
        <taxon>Bacillales</taxon>
        <taxon>Paenibacillaceae</taxon>
        <taxon>Paenibacillus</taxon>
    </lineage>
</organism>
<accession>A0ABS4JI87</accession>
<evidence type="ECO:0000313" key="2">
    <source>
        <dbReference type="Proteomes" id="UP001519288"/>
    </source>
</evidence>
<proteinExistence type="predicted"/>
<gene>
    <name evidence="1" type="ORF">J2Z69_001816</name>
</gene>
<protein>
    <submittedName>
        <fullName evidence="1">Uncharacterized protein</fullName>
    </submittedName>
</protein>
<keyword evidence="2" id="KW-1185">Reference proteome</keyword>
<evidence type="ECO:0000313" key="1">
    <source>
        <dbReference type="EMBL" id="MBP2000785.1"/>
    </source>
</evidence>
<sequence length="109" mass="13058">MESKSGGVENINNYILPKTNKVFFCPKCGYELYFEALTSDGDYFFCPNIKCYTYYFKPDNEWRLEDAGSYQTVIDYLRSKGLENWPGIPSSQMYQTRWRKFLNYFKKQK</sequence>